<comment type="caution">
    <text evidence="3">The sequence shown here is derived from an EMBL/GenBank/DDBJ whole genome shotgun (WGS) entry which is preliminary data.</text>
</comment>
<dbReference type="PANTHER" id="PTHR45527:SF1">
    <property type="entry name" value="FATTY ACID SYNTHASE"/>
    <property type="match status" value="1"/>
</dbReference>
<dbReference type="NCBIfam" id="TIGR01733">
    <property type="entry name" value="AA-adenyl-dom"/>
    <property type="match status" value="1"/>
</dbReference>
<dbReference type="Proteomes" id="UP001595690">
    <property type="component" value="Unassembled WGS sequence"/>
</dbReference>
<dbReference type="InterPro" id="IPR025110">
    <property type="entry name" value="AMP-bd_C"/>
</dbReference>
<dbReference type="Gene3D" id="3.30.559.10">
    <property type="entry name" value="Chloramphenicol acetyltransferase-like domain"/>
    <property type="match status" value="1"/>
</dbReference>
<protein>
    <submittedName>
        <fullName evidence="3">Amino acid adenylation domain-containing protein</fullName>
    </submittedName>
</protein>
<proteinExistence type="predicted"/>
<evidence type="ECO:0000313" key="3">
    <source>
        <dbReference type="EMBL" id="MFC3898208.1"/>
    </source>
</evidence>
<gene>
    <name evidence="3" type="ORF">ACFOWZ_42650</name>
</gene>
<name>A0ABV8C8A4_9PSEU</name>
<evidence type="ECO:0000259" key="1">
    <source>
        <dbReference type="Pfam" id="PF00501"/>
    </source>
</evidence>
<dbReference type="InterPro" id="IPR023213">
    <property type="entry name" value="CAT-like_dom_sf"/>
</dbReference>
<feature type="domain" description="AMP-binding enzyme C-terminal" evidence="2">
    <location>
        <begin position="835"/>
        <end position="905"/>
    </location>
</feature>
<reference evidence="4" key="1">
    <citation type="journal article" date="2019" name="Int. J. Syst. Evol. Microbiol.">
        <title>The Global Catalogue of Microorganisms (GCM) 10K type strain sequencing project: providing services to taxonomists for standard genome sequencing and annotation.</title>
        <authorList>
            <consortium name="The Broad Institute Genomics Platform"/>
            <consortium name="The Broad Institute Genome Sequencing Center for Infectious Disease"/>
            <person name="Wu L."/>
            <person name="Ma J."/>
        </authorList>
    </citation>
    <scope>NUCLEOTIDE SEQUENCE [LARGE SCALE GENOMIC DNA]</scope>
    <source>
        <strain evidence="4">CGMCC 4.7405</strain>
    </source>
</reference>
<dbReference type="InterPro" id="IPR045851">
    <property type="entry name" value="AMP-bd_C_sf"/>
</dbReference>
<sequence length="925" mass="99165">MTVETPPTAQQAPAWGARHLLSTAELLGRLDEPRLVEALELTTARLAPLRTVFEPAASGWTPRVLKGWTPRIVRQTVPASSDETAVTTVHRLVQRVLDPALRPAVEFTLTTVVRDDRAEQLLTVLAHEALVGRQGLTTFWQVLAESYRELGPAGAAQLEPRRHVRAEVAAGDTSWPQGAPTVLELPSDLARPATWDTAAARLAFGLSDRAAAACEQVAAECSVRRAEVLLAAWSLVLARRAGVDDLVLGDTAAGSGVVPVRCRLVETSGREYVRQLSAARADAEGLDVRRAPRVADDPSRSSLVQFAVDLPEDGLPARMPAGDVEFVLHEGFCGTTSFDASLVLLRWTPKAELALDYATSVLLPSEATALADSLDTALVELHAALDEPLESVRTISDAQHARLRSVRTGPVRDSSGDVWQMVEAIAREHPESEAVNGPDLARPLRYRDLVPAVERLAALLAEVGVGPGVNVPIAHARSAKEVVSVLAVLRCGGTYVAFDASAPDERLQRMFAATVPGAIVGDPDLVDRVRRLSPTRCATVIAPDPLDAGGGGGTPAPAPPVDPDRAAYITFTSGSTGVPKAVRIPHRGVVRLVRDPAHIRSGPGERMLRFAPLAFDASTLELFAPLANGGSVEVLPHELPSPEELATFVKERGVTVLWLTAGLFRLVADLAPHAFTGVRQVLTGGDVVPPEQARRLLEHFPGLRVSNCYGPTENTTFSTVHHLDDPCDVEAPLPIGTPLAETGLLVLDSAGRQVPPGGVGELYVTGAGLAIDYLGAPDQTRAAFGLPAPDNGERTYRTGDIVRLDAHDRVRFLGRADHQVKIRGFRIETDEIVARLLEHPLVRDAVVVAVGADASSRRLLAGVVADAAPRLDITLRAHLSQHLSSYAVPALWAFVDRIPLTTNGKVDRNELERASERFLAERRRR</sequence>
<dbReference type="PANTHER" id="PTHR45527">
    <property type="entry name" value="NONRIBOSOMAL PEPTIDE SYNTHETASE"/>
    <property type="match status" value="1"/>
</dbReference>
<evidence type="ECO:0000259" key="2">
    <source>
        <dbReference type="Pfam" id="PF13193"/>
    </source>
</evidence>
<dbReference type="InterPro" id="IPR020845">
    <property type="entry name" value="AMP-binding_CS"/>
</dbReference>
<dbReference type="InterPro" id="IPR010071">
    <property type="entry name" value="AA_adenyl_dom"/>
</dbReference>
<dbReference type="InterPro" id="IPR000873">
    <property type="entry name" value="AMP-dep_synth/lig_dom"/>
</dbReference>
<dbReference type="SUPFAM" id="SSF56801">
    <property type="entry name" value="Acetyl-CoA synthetase-like"/>
    <property type="match status" value="1"/>
</dbReference>
<keyword evidence="4" id="KW-1185">Reference proteome</keyword>
<dbReference type="Gene3D" id="3.40.50.980">
    <property type="match status" value="2"/>
</dbReference>
<dbReference type="EMBL" id="JBHRZI010000046">
    <property type="protein sequence ID" value="MFC3898208.1"/>
    <property type="molecule type" value="Genomic_DNA"/>
</dbReference>
<dbReference type="Gene3D" id="3.30.559.30">
    <property type="entry name" value="Nonribosomal peptide synthetase, condensation domain"/>
    <property type="match status" value="1"/>
</dbReference>
<dbReference type="Pfam" id="PF13193">
    <property type="entry name" value="AMP-binding_C"/>
    <property type="match status" value="1"/>
</dbReference>
<organism evidence="3 4">
    <name type="scientific">Lentzea rhizosphaerae</name>
    <dbReference type="NCBI Taxonomy" id="2041025"/>
    <lineage>
        <taxon>Bacteria</taxon>
        <taxon>Bacillati</taxon>
        <taxon>Actinomycetota</taxon>
        <taxon>Actinomycetes</taxon>
        <taxon>Pseudonocardiales</taxon>
        <taxon>Pseudonocardiaceae</taxon>
        <taxon>Lentzea</taxon>
    </lineage>
</organism>
<accession>A0ABV8C8A4</accession>
<dbReference type="PROSITE" id="PS00455">
    <property type="entry name" value="AMP_BINDING"/>
    <property type="match status" value="1"/>
</dbReference>
<feature type="domain" description="AMP-dependent synthetase/ligase" evidence="1">
    <location>
        <begin position="423"/>
        <end position="774"/>
    </location>
</feature>
<dbReference type="RefSeq" id="WP_382379683.1">
    <property type="nucleotide sequence ID" value="NZ_JBHRZI010000046.1"/>
</dbReference>
<dbReference type="SUPFAM" id="SSF52777">
    <property type="entry name" value="CoA-dependent acyltransferases"/>
    <property type="match status" value="2"/>
</dbReference>
<dbReference type="Gene3D" id="3.30.300.30">
    <property type="match status" value="1"/>
</dbReference>
<evidence type="ECO:0000313" key="4">
    <source>
        <dbReference type="Proteomes" id="UP001595690"/>
    </source>
</evidence>
<dbReference type="Gene3D" id="2.30.38.10">
    <property type="entry name" value="Luciferase, Domain 3"/>
    <property type="match status" value="1"/>
</dbReference>
<dbReference type="Pfam" id="PF00501">
    <property type="entry name" value="AMP-binding"/>
    <property type="match status" value="1"/>
</dbReference>